<gene>
    <name evidence="1" type="ORF">R3P38DRAFT_2763604</name>
</gene>
<dbReference type="EMBL" id="JAWWNJ010000008">
    <property type="protein sequence ID" value="KAK7050369.1"/>
    <property type="molecule type" value="Genomic_DNA"/>
</dbReference>
<dbReference type="AlphaFoldDB" id="A0AAW0DHS8"/>
<sequence>MAHKLSLPPSVLSEEELFLDGIKDQTSWDEAVRVWERRQKAKALAGGVLQCGLLLRFTAPAFDVTRFADMLHELHLEIPKYANVPSLIALGRTSKEYFRECMSYLDRILQDVFRRIGLHWEHFRFALDHSDSLITGLITGFFLLELLRLTYEDHGSISAKVKRMDIFTRGPKLGDLHDYLVSRTDYTNVKNTARKPTSPIKRTRWYKREGDPLEIAVHVYRDLTMNSLAMLSHEMVPLATKKEQDEVEKLEAQLADHGVKIATFHCDGIRFCGTSACCPSVIRNSSDAASLYALLPGLVPRMGRKRYCVIWALGAKDCLVPLPGWMLRLKGIVGRGGEIENGFNQFSGEHRVDAQADVVGTSSHQELVASLHLLNGQSAENIDCETQPAWKQQELASGLDARDFEGVTALWRSNLGISCLTGWNVLLKATSHFGVFDGFMVISSIVVGKRVIVFRREPVRDGAAVLGGADAGMLCLADFIAGGCDSVETTSSDTLVLVLSSEGFLYVYGGTKREAKSVFLVGQVSPITKLGYLCASDTRTETLREDAGALRALQGRLSLWPTLFRAGSVGGGIVCCQGKGPKGPVGLGRVCVRGKAIGRGGLGVERVHGDDQGERTLAGSI</sequence>
<protein>
    <submittedName>
        <fullName evidence="1">Uncharacterized protein</fullName>
    </submittedName>
</protein>
<dbReference type="Proteomes" id="UP001362999">
    <property type="component" value="Unassembled WGS sequence"/>
</dbReference>
<reference evidence="1 2" key="1">
    <citation type="journal article" date="2024" name="J Genomics">
        <title>Draft genome sequencing and assembly of Favolaschia claudopus CIRM-BRFM 2984 isolated from oak limbs.</title>
        <authorList>
            <person name="Navarro D."/>
            <person name="Drula E."/>
            <person name="Chaduli D."/>
            <person name="Cazenave R."/>
            <person name="Ahrendt S."/>
            <person name="Wang J."/>
            <person name="Lipzen A."/>
            <person name="Daum C."/>
            <person name="Barry K."/>
            <person name="Grigoriev I.V."/>
            <person name="Favel A."/>
            <person name="Rosso M.N."/>
            <person name="Martin F."/>
        </authorList>
    </citation>
    <scope>NUCLEOTIDE SEQUENCE [LARGE SCALE GENOMIC DNA]</scope>
    <source>
        <strain evidence="1 2">CIRM-BRFM 2984</strain>
    </source>
</reference>
<evidence type="ECO:0000313" key="2">
    <source>
        <dbReference type="Proteomes" id="UP001362999"/>
    </source>
</evidence>
<keyword evidence="2" id="KW-1185">Reference proteome</keyword>
<evidence type="ECO:0000313" key="1">
    <source>
        <dbReference type="EMBL" id="KAK7050369.1"/>
    </source>
</evidence>
<proteinExistence type="predicted"/>
<name>A0AAW0DHS8_9AGAR</name>
<comment type="caution">
    <text evidence="1">The sequence shown here is derived from an EMBL/GenBank/DDBJ whole genome shotgun (WGS) entry which is preliminary data.</text>
</comment>
<accession>A0AAW0DHS8</accession>
<organism evidence="1 2">
    <name type="scientific">Favolaschia claudopus</name>
    <dbReference type="NCBI Taxonomy" id="2862362"/>
    <lineage>
        <taxon>Eukaryota</taxon>
        <taxon>Fungi</taxon>
        <taxon>Dikarya</taxon>
        <taxon>Basidiomycota</taxon>
        <taxon>Agaricomycotina</taxon>
        <taxon>Agaricomycetes</taxon>
        <taxon>Agaricomycetidae</taxon>
        <taxon>Agaricales</taxon>
        <taxon>Marasmiineae</taxon>
        <taxon>Mycenaceae</taxon>
        <taxon>Favolaschia</taxon>
    </lineage>
</organism>